<feature type="domain" description="Histidine kinase" evidence="6">
    <location>
        <begin position="242"/>
        <end position="347"/>
    </location>
</feature>
<keyword evidence="8" id="KW-1185">Reference proteome</keyword>
<evidence type="ECO:0000313" key="8">
    <source>
        <dbReference type="Proteomes" id="UP000320055"/>
    </source>
</evidence>
<comment type="catalytic activity">
    <reaction evidence="1">
        <text>ATP + protein L-histidine = ADP + protein N-phospho-L-histidine.</text>
        <dbReference type="EC" id="2.7.13.3"/>
    </reaction>
</comment>
<protein>
    <recommendedName>
        <fullName evidence="2">histidine kinase</fullName>
        <ecNumber evidence="2">2.7.13.3</ecNumber>
    </recommendedName>
</protein>
<dbReference type="EMBL" id="CAACVJ010000379">
    <property type="protein sequence ID" value="VEP16343.1"/>
    <property type="molecule type" value="Genomic_DNA"/>
</dbReference>
<dbReference type="InterPro" id="IPR003594">
    <property type="entry name" value="HATPase_dom"/>
</dbReference>
<dbReference type="PRINTS" id="PR00344">
    <property type="entry name" value="BCTRLSENSOR"/>
</dbReference>
<evidence type="ECO:0000259" key="6">
    <source>
        <dbReference type="PROSITE" id="PS50109"/>
    </source>
</evidence>
<dbReference type="InterPro" id="IPR005467">
    <property type="entry name" value="His_kinase_dom"/>
</dbReference>
<evidence type="ECO:0000256" key="4">
    <source>
        <dbReference type="ARBA" id="ARBA00022777"/>
    </source>
</evidence>
<evidence type="ECO:0000313" key="7">
    <source>
        <dbReference type="EMBL" id="VEP16343.1"/>
    </source>
</evidence>
<dbReference type="SMART" id="SM00387">
    <property type="entry name" value="HATPase_c"/>
    <property type="match status" value="1"/>
</dbReference>
<dbReference type="Gene3D" id="3.30.565.10">
    <property type="entry name" value="Histidine kinase-like ATPase, C-terminal domain"/>
    <property type="match status" value="1"/>
</dbReference>
<sequence>MFWWFNRQLWLKNRILNATMNDLEQTQNQLIDQEKMAALGQLVASVAHEINTPLGAIKTSASNISKAVTESLAELPQLNQYLDESEQKLFFSLMKNAINNYSPMLSSEKRALKRKLTKELKEYEIENYRKIADLLIDIGIYEEVSPFLPLLQHSQVNWILQLLYNLTRLVNNNLTTITSVERASKIVFALKNYARQDIIGEKELANITDGIETALEIYHNQIKHDIKVIREYQAIPQIWCYPDELIQVWTNLIHNAIQAMEQQGTLIIVIEPDNGMVKVQITDSGCGIPLELQDKILTPFFTTKPMGEGSGLGLHISEKIITKHQGDLALTSQPGKTTITVRLPIDPTEIN</sequence>
<dbReference type="PANTHER" id="PTHR43065:SF48">
    <property type="entry name" value="HISTIDINE KINASE"/>
    <property type="match status" value="1"/>
</dbReference>
<dbReference type="EC" id="2.7.13.3" evidence="2"/>
<organism evidence="7 8">
    <name type="scientific">Hyella patelloides LEGE 07179</name>
    <dbReference type="NCBI Taxonomy" id="945734"/>
    <lineage>
        <taxon>Bacteria</taxon>
        <taxon>Bacillati</taxon>
        <taxon>Cyanobacteriota</taxon>
        <taxon>Cyanophyceae</taxon>
        <taxon>Pleurocapsales</taxon>
        <taxon>Hyellaceae</taxon>
        <taxon>Hyella</taxon>
    </lineage>
</organism>
<evidence type="ECO:0000256" key="1">
    <source>
        <dbReference type="ARBA" id="ARBA00000085"/>
    </source>
</evidence>
<keyword evidence="3" id="KW-0597">Phosphoprotein</keyword>
<gene>
    <name evidence="7" type="ORF">H1P_440001</name>
</gene>
<dbReference type="Pfam" id="PF02518">
    <property type="entry name" value="HATPase_c"/>
    <property type="match status" value="1"/>
</dbReference>
<dbReference type="InterPro" id="IPR036890">
    <property type="entry name" value="HATPase_C_sf"/>
</dbReference>
<keyword evidence="4 7" id="KW-0418">Kinase</keyword>
<dbReference type="PROSITE" id="PS50109">
    <property type="entry name" value="HIS_KIN"/>
    <property type="match status" value="1"/>
</dbReference>
<dbReference type="SUPFAM" id="SSF55874">
    <property type="entry name" value="ATPase domain of HSP90 chaperone/DNA topoisomerase II/histidine kinase"/>
    <property type="match status" value="1"/>
</dbReference>
<dbReference type="AlphaFoldDB" id="A0A563VYJ9"/>
<dbReference type="CDD" id="cd00082">
    <property type="entry name" value="HisKA"/>
    <property type="match status" value="1"/>
</dbReference>
<dbReference type="Gene3D" id="1.10.287.130">
    <property type="match status" value="1"/>
</dbReference>
<reference evidence="7 8" key="1">
    <citation type="submission" date="2019-01" db="EMBL/GenBank/DDBJ databases">
        <authorList>
            <person name="Brito A."/>
        </authorList>
    </citation>
    <scope>NUCLEOTIDE SEQUENCE [LARGE SCALE GENOMIC DNA]</scope>
    <source>
        <strain evidence="7">1</strain>
    </source>
</reference>
<evidence type="ECO:0000256" key="3">
    <source>
        <dbReference type="ARBA" id="ARBA00022553"/>
    </source>
</evidence>
<keyword evidence="4 7" id="KW-0808">Transferase</keyword>
<dbReference type="Pfam" id="PF00512">
    <property type="entry name" value="HisKA"/>
    <property type="match status" value="1"/>
</dbReference>
<keyword evidence="5" id="KW-0902">Two-component regulatory system</keyword>
<evidence type="ECO:0000256" key="2">
    <source>
        <dbReference type="ARBA" id="ARBA00012438"/>
    </source>
</evidence>
<dbReference type="PANTHER" id="PTHR43065">
    <property type="entry name" value="SENSOR HISTIDINE KINASE"/>
    <property type="match status" value="1"/>
</dbReference>
<dbReference type="InterPro" id="IPR004358">
    <property type="entry name" value="Sig_transdc_His_kin-like_C"/>
</dbReference>
<evidence type="ECO:0000256" key="5">
    <source>
        <dbReference type="ARBA" id="ARBA00023012"/>
    </source>
</evidence>
<name>A0A563VYJ9_9CYAN</name>
<dbReference type="GO" id="GO:0000155">
    <property type="term" value="F:phosphorelay sensor kinase activity"/>
    <property type="evidence" value="ECO:0007669"/>
    <property type="project" value="InterPro"/>
</dbReference>
<proteinExistence type="predicted"/>
<dbReference type="Proteomes" id="UP000320055">
    <property type="component" value="Unassembled WGS sequence"/>
</dbReference>
<accession>A0A563VYJ9</accession>
<dbReference type="SUPFAM" id="SSF47384">
    <property type="entry name" value="Homodimeric domain of signal transducing histidine kinase"/>
    <property type="match status" value="1"/>
</dbReference>
<dbReference type="InterPro" id="IPR003661">
    <property type="entry name" value="HisK_dim/P_dom"/>
</dbReference>
<dbReference type="InterPro" id="IPR036097">
    <property type="entry name" value="HisK_dim/P_sf"/>
</dbReference>
<dbReference type="RefSeq" id="WP_246141531.1">
    <property type="nucleotide sequence ID" value="NZ_LR213804.1"/>
</dbReference>